<evidence type="ECO:0000313" key="3">
    <source>
        <dbReference type="Proteomes" id="UP000623687"/>
    </source>
</evidence>
<dbReference type="GO" id="GO:0006508">
    <property type="term" value="P:proteolysis"/>
    <property type="evidence" value="ECO:0007669"/>
    <property type="project" value="InterPro"/>
</dbReference>
<dbReference type="RefSeq" id="XP_036632440.1">
    <property type="nucleotide sequence ID" value="XM_036776421.1"/>
</dbReference>
<dbReference type="SUPFAM" id="SSF53474">
    <property type="entry name" value="alpha/beta-Hydrolases"/>
    <property type="match status" value="1"/>
</dbReference>
<dbReference type="OrthoDB" id="43744at2759"/>
<dbReference type="Proteomes" id="UP000623687">
    <property type="component" value="Unassembled WGS sequence"/>
</dbReference>
<sequence length="219" mass="24375">MEPSALDWSKQFFTSRGWAYLDVNYGGSTGFGRAYRESLHGKWGILDIQDAYHSVLQLDEMGLLDKSRAVVHGGSAGGYSVLQIATTLPTEFAAGAPQYGISDMRKLDEILHKLEYYLCDRLMGGTYEEITEVWHERSPIYHVDKIKMPLLVLQGAKDTVVPAEQMINMVKTIQGAGGKAELVLFPDEGHGWRQAKSIQTTLERELSFFSEVLGLENGA</sequence>
<dbReference type="GO" id="GO:0008236">
    <property type="term" value="F:serine-type peptidase activity"/>
    <property type="evidence" value="ECO:0007669"/>
    <property type="project" value="InterPro"/>
</dbReference>
<gene>
    <name evidence="2" type="ORF">PC9H_006882</name>
</gene>
<keyword evidence="3" id="KW-1185">Reference proteome</keyword>
<accession>A0A8H7DW04</accession>
<dbReference type="VEuPathDB" id="FungiDB:PC9H_006882"/>
<dbReference type="Gene3D" id="3.40.50.1820">
    <property type="entry name" value="alpha/beta hydrolase"/>
    <property type="match status" value="1"/>
</dbReference>
<dbReference type="InterPro" id="IPR050585">
    <property type="entry name" value="Xaa-Pro_dipeptidyl-ppase/CocE"/>
</dbReference>
<protein>
    <recommendedName>
        <fullName evidence="1">Peptidase S9 prolyl oligopeptidase catalytic domain-containing protein</fullName>
    </recommendedName>
</protein>
<proteinExistence type="predicted"/>
<comment type="caution">
    <text evidence="2">The sequence shown here is derived from an EMBL/GenBank/DDBJ whole genome shotgun (WGS) entry which is preliminary data.</text>
</comment>
<organism evidence="2 3">
    <name type="scientific">Pleurotus ostreatus</name>
    <name type="common">Oyster mushroom</name>
    <name type="synonym">White-rot fungus</name>
    <dbReference type="NCBI Taxonomy" id="5322"/>
    <lineage>
        <taxon>Eukaryota</taxon>
        <taxon>Fungi</taxon>
        <taxon>Dikarya</taxon>
        <taxon>Basidiomycota</taxon>
        <taxon>Agaricomycotina</taxon>
        <taxon>Agaricomycetes</taxon>
        <taxon>Agaricomycetidae</taxon>
        <taxon>Agaricales</taxon>
        <taxon>Pleurotineae</taxon>
        <taxon>Pleurotaceae</taxon>
        <taxon>Pleurotus</taxon>
    </lineage>
</organism>
<dbReference type="EMBL" id="JACETU010000004">
    <property type="protein sequence ID" value="KAF7431162.1"/>
    <property type="molecule type" value="Genomic_DNA"/>
</dbReference>
<reference evidence="2" key="1">
    <citation type="submission" date="2019-07" db="EMBL/GenBank/DDBJ databases">
        <authorList>
            <person name="Palmer J.M."/>
        </authorList>
    </citation>
    <scope>NUCLEOTIDE SEQUENCE</scope>
    <source>
        <strain evidence="2">PC9</strain>
    </source>
</reference>
<evidence type="ECO:0000313" key="2">
    <source>
        <dbReference type="EMBL" id="KAF7431162.1"/>
    </source>
</evidence>
<dbReference type="GeneID" id="59376700"/>
<evidence type="ECO:0000259" key="1">
    <source>
        <dbReference type="Pfam" id="PF00326"/>
    </source>
</evidence>
<dbReference type="AlphaFoldDB" id="A0A8H7DW04"/>
<dbReference type="InterPro" id="IPR029058">
    <property type="entry name" value="AB_hydrolase_fold"/>
</dbReference>
<dbReference type="Pfam" id="PF00326">
    <property type="entry name" value="Peptidase_S9"/>
    <property type="match status" value="1"/>
</dbReference>
<dbReference type="PANTHER" id="PTHR43056">
    <property type="entry name" value="PEPTIDASE S9 PROLYL OLIGOPEPTIDASE"/>
    <property type="match status" value="1"/>
</dbReference>
<dbReference type="PANTHER" id="PTHR43056:SF5">
    <property type="entry name" value="PEPTIDASE S9 PROLYL OLIGOPEPTIDASE CATALYTIC DOMAIN-CONTAINING PROTEIN"/>
    <property type="match status" value="1"/>
</dbReference>
<dbReference type="InterPro" id="IPR001375">
    <property type="entry name" value="Peptidase_S9_cat"/>
</dbReference>
<name>A0A8H7DW04_PLEOS</name>
<feature type="domain" description="Peptidase S9 prolyl oligopeptidase catalytic" evidence="1">
    <location>
        <begin position="6"/>
        <end position="214"/>
    </location>
</feature>